<evidence type="ECO:0000313" key="4">
    <source>
        <dbReference type="Proteomes" id="UP000307706"/>
    </source>
</evidence>
<organism evidence="2 4">
    <name type="scientific">Pseudoalteromonas citrea</name>
    <dbReference type="NCBI Taxonomy" id="43655"/>
    <lineage>
        <taxon>Bacteria</taxon>
        <taxon>Pseudomonadati</taxon>
        <taxon>Pseudomonadota</taxon>
        <taxon>Gammaproteobacteria</taxon>
        <taxon>Alteromonadales</taxon>
        <taxon>Pseudoalteromonadaceae</taxon>
        <taxon>Pseudoalteromonas</taxon>
    </lineage>
</organism>
<sequence>MTKKILITFAFPLILIACQPSHIQQQEVRLEDAIQKHDLIAQYDALKILVGHAPKNWNEAFSQVKKNLSKLQQAQTLLSKNELIDAYIILHEIKKQYNYKQVNTQLKNLKDHTELLSLITEIHRYNEYLTLNPLETILAIHASQWNTLTLNETYSNLINHHDKIKKLTSNIEKRKYSSIKILNFIKSTKRQTTELESAVATLLKKQLSDFSISSTTRLENLYVTTTENLTLFDSRIVIPMMKPVIKTTLYELQHWNEQLNNTRITLSTLDSPLAPTVSNVYQAFTQLTNQANDYATYTTDGKQSLQTLKQLQVAPIQTPNIKSITINKDIVIFSQLLTEYAYLYRFTS</sequence>
<dbReference type="Proteomes" id="UP000307706">
    <property type="component" value="Unassembled WGS sequence"/>
</dbReference>
<reference evidence="2" key="3">
    <citation type="submission" date="2019-09" db="EMBL/GenBank/DDBJ databases">
        <title>Co-occurence of chitin degradation, pigmentation and bioactivity in marine Pseudoalteromonas.</title>
        <authorList>
            <person name="Sonnenschein E.C."/>
            <person name="Bech P.K."/>
        </authorList>
    </citation>
    <scope>NUCLEOTIDE SEQUENCE</scope>
    <source>
        <strain evidence="2">S2231</strain>
        <strain evidence="1 3">S2233</strain>
    </source>
</reference>
<evidence type="ECO:0000313" key="2">
    <source>
        <dbReference type="EMBL" id="TMP57096.1"/>
    </source>
</evidence>
<evidence type="ECO:0000313" key="1">
    <source>
        <dbReference type="EMBL" id="TMP45930.1"/>
    </source>
</evidence>
<dbReference type="EMBL" id="PNCK01000012">
    <property type="protein sequence ID" value="TMP45930.1"/>
    <property type="molecule type" value="Genomic_DNA"/>
</dbReference>
<keyword evidence="3" id="KW-1185">Reference proteome</keyword>
<comment type="caution">
    <text evidence="2">The sequence shown here is derived from an EMBL/GenBank/DDBJ whole genome shotgun (WGS) entry which is preliminary data.</text>
</comment>
<evidence type="ECO:0000313" key="3">
    <source>
        <dbReference type="Proteomes" id="UP000305730"/>
    </source>
</evidence>
<proteinExistence type="predicted"/>
<reference evidence="4" key="2">
    <citation type="submission" date="2019-06" db="EMBL/GenBank/DDBJ databases">
        <title>Co-occurence of chitin degradation, pigmentation and bioactivity in marine Pseudoalteromonas.</title>
        <authorList>
            <person name="Sonnenschein E.C."/>
            <person name="Bech P.K."/>
        </authorList>
    </citation>
    <scope>NUCLEOTIDE SEQUENCE [LARGE SCALE GENOMIC DNA]</scope>
    <source>
        <strain evidence="4">S2231</strain>
    </source>
</reference>
<protein>
    <recommendedName>
        <fullName evidence="5">Lipoprotein</fullName>
    </recommendedName>
</protein>
<accession>A0A5S3XMG2</accession>
<reference evidence="3 4" key="1">
    <citation type="submission" date="2017-12" db="EMBL/GenBank/DDBJ databases">
        <authorList>
            <person name="Paulsen S."/>
            <person name="Gram L.K."/>
        </authorList>
    </citation>
    <scope>NUCLEOTIDE SEQUENCE [LARGE SCALE GENOMIC DNA]</scope>
    <source>
        <strain evidence="2 4">S2231</strain>
        <strain evidence="1 3">S2233</strain>
    </source>
</reference>
<dbReference type="EMBL" id="PNCL01000075">
    <property type="protein sequence ID" value="TMP57096.1"/>
    <property type="molecule type" value="Genomic_DNA"/>
</dbReference>
<dbReference type="OrthoDB" id="6307265at2"/>
<dbReference type="PROSITE" id="PS51257">
    <property type="entry name" value="PROKAR_LIPOPROTEIN"/>
    <property type="match status" value="1"/>
</dbReference>
<dbReference type="AlphaFoldDB" id="A0A5S3XMG2"/>
<gene>
    <name evidence="2" type="ORF">CWB96_14065</name>
    <name evidence="1" type="ORF">CWB97_02805</name>
</gene>
<evidence type="ECO:0008006" key="5">
    <source>
        <dbReference type="Google" id="ProtNLM"/>
    </source>
</evidence>
<name>A0A5S3XMG2_9GAMM</name>
<dbReference type="RefSeq" id="WP_138594870.1">
    <property type="nucleotide sequence ID" value="NZ_PNCK01000012.1"/>
</dbReference>
<dbReference type="Proteomes" id="UP000305730">
    <property type="component" value="Unassembled WGS sequence"/>
</dbReference>